<protein>
    <recommendedName>
        <fullName evidence="3">DUF29 domain-containing protein</fullName>
    </recommendedName>
</protein>
<accession>A0A7G1Q9U7</accession>
<dbReference type="RefSeq" id="WP_197745189.1">
    <property type="nucleotide sequence ID" value="NZ_LR778175.1"/>
</dbReference>
<dbReference type="EMBL" id="LR778175">
    <property type="protein sequence ID" value="CAB1275895.1"/>
    <property type="molecule type" value="Genomic_DNA"/>
</dbReference>
<dbReference type="KEGG" id="ntg:NSCAC_0896"/>
<gene>
    <name evidence="1" type="ORF">NSCAC_0896</name>
</gene>
<dbReference type="Gene3D" id="1.20.1220.20">
    <property type="entry name" value="Uncharcterised protein PF01724"/>
    <property type="match status" value="1"/>
</dbReference>
<evidence type="ECO:0008006" key="3">
    <source>
        <dbReference type="Google" id="ProtNLM"/>
    </source>
</evidence>
<reference evidence="1 2" key="1">
    <citation type="submission" date="2020-03" db="EMBL/GenBank/DDBJ databases">
        <authorList>
            <person name="Picone N."/>
        </authorList>
    </citation>
    <scope>NUCLEOTIDE SEQUENCE [LARGE SCALE GENOMIC DNA]</scope>
    <source>
        <strain evidence="1">NSCAC1</strain>
    </source>
</reference>
<dbReference type="PANTHER" id="PTHR34235">
    <property type="entry name" value="SLR1203 PROTEIN-RELATED"/>
    <property type="match status" value="1"/>
</dbReference>
<sequence length="147" mass="17260">MSNITYNTDFYGWIQETAKLLRQGRISEVDMEHIIEELEDMGRSERRGLESRLTVLLAHLLKWQYQPEHRSYSWRGTIAEQRLQIRKLIVKNPSLNPELKEAVLEAYEAAVMRAYTETGLVPKTFPTTFQHTGWTVEQILDDGFYPE</sequence>
<dbReference type="Pfam" id="PF01724">
    <property type="entry name" value="DUF29"/>
    <property type="match status" value="1"/>
</dbReference>
<name>A0A7G1Q9U7_9GAMM</name>
<dbReference type="AlphaFoldDB" id="A0A7G1Q9U7"/>
<evidence type="ECO:0000313" key="1">
    <source>
        <dbReference type="EMBL" id="CAB1275895.1"/>
    </source>
</evidence>
<evidence type="ECO:0000313" key="2">
    <source>
        <dbReference type="Proteomes" id="UP000516072"/>
    </source>
</evidence>
<dbReference type="Proteomes" id="UP000516072">
    <property type="component" value="Chromosome"/>
</dbReference>
<proteinExistence type="predicted"/>
<dbReference type="InterPro" id="IPR002636">
    <property type="entry name" value="DUF29"/>
</dbReference>
<organism evidence="1 2">
    <name type="scientific">Candidatus Nitrosacidococcus tergens</name>
    <dbReference type="NCBI Taxonomy" id="553981"/>
    <lineage>
        <taxon>Bacteria</taxon>
        <taxon>Pseudomonadati</taxon>
        <taxon>Pseudomonadota</taxon>
        <taxon>Gammaproteobacteria</taxon>
        <taxon>Chromatiales</taxon>
        <taxon>Chromatiaceae</taxon>
        <taxon>Candidatus Nitrosacidococcus</taxon>
    </lineage>
</organism>
<keyword evidence="2" id="KW-1185">Reference proteome</keyword>